<evidence type="ECO:0000256" key="1">
    <source>
        <dbReference type="ARBA" id="ARBA00001974"/>
    </source>
</evidence>
<comment type="similarity">
    <text evidence="3 9">Belongs to the methylenetetrahydrofolate reductase family.</text>
</comment>
<dbReference type="EMBL" id="CCRH01000003">
    <property type="protein sequence ID" value="CDZ32765.1"/>
    <property type="molecule type" value="Genomic_DNA"/>
</dbReference>
<dbReference type="GO" id="GO:0005829">
    <property type="term" value="C:cytosol"/>
    <property type="evidence" value="ECO:0007669"/>
    <property type="project" value="TreeGrafter"/>
</dbReference>
<comment type="pathway">
    <text evidence="7">Amino-acid biosynthesis; L-methionine biosynthesis via de novo pathway.</text>
</comment>
<name>A0A0T7FCM2_NEOGA</name>
<reference evidence="10 11" key="1">
    <citation type="submission" date="2014-08" db="EMBL/GenBank/DDBJ databases">
        <authorList>
            <person name="Chen Y.-H."/>
        </authorList>
    </citation>
    <scope>NUCLEOTIDE SEQUENCE [LARGE SCALE GENOMIC DNA]</scope>
</reference>
<dbReference type="SUPFAM" id="SSF51730">
    <property type="entry name" value="FAD-linked oxidoreductase"/>
    <property type="match status" value="1"/>
</dbReference>
<evidence type="ECO:0000313" key="10">
    <source>
        <dbReference type="EMBL" id="CDZ32765.1"/>
    </source>
</evidence>
<proteinExistence type="inferred from homology"/>
<dbReference type="PANTHER" id="PTHR45754:SF3">
    <property type="entry name" value="METHYLENETETRAHYDROFOLATE REDUCTASE (NADPH)"/>
    <property type="match status" value="1"/>
</dbReference>
<comment type="cofactor">
    <cofactor evidence="1 9">
        <name>FAD</name>
        <dbReference type="ChEBI" id="CHEBI:57692"/>
    </cofactor>
</comment>
<evidence type="ECO:0000256" key="8">
    <source>
        <dbReference type="ARBA" id="ARBA00048628"/>
    </source>
</evidence>
<evidence type="ECO:0000256" key="7">
    <source>
        <dbReference type="ARBA" id="ARBA00034478"/>
    </source>
</evidence>
<organism evidence="10 11">
    <name type="scientific">Neorhizobium galegae bv. officinalis</name>
    <dbReference type="NCBI Taxonomy" id="323656"/>
    <lineage>
        <taxon>Bacteria</taxon>
        <taxon>Pseudomonadati</taxon>
        <taxon>Pseudomonadota</taxon>
        <taxon>Alphaproteobacteria</taxon>
        <taxon>Hyphomicrobiales</taxon>
        <taxon>Rhizobiaceae</taxon>
        <taxon>Rhizobium/Agrobacterium group</taxon>
        <taxon>Neorhizobium</taxon>
    </lineage>
</organism>
<evidence type="ECO:0000256" key="5">
    <source>
        <dbReference type="ARBA" id="ARBA00022827"/>
    </source>
</evidence>
<dbReference type="Proteomes" id="UP000046176">
    <property type="component" value="Unassembled WGS sequence"/>
</dbReference>
<sequence>MLSQAGWVFMAMSHARHLRDRSNVLNDFSVEVTTKDTAQLAAMSGAIPKGTIISIPFLSTESDADRIMAAKMVRQAGYEPLPHIAARRLGSEAMLSAMLSALVNDAQVSRLLLIAGDADPPKGPFLDTATILRSGLLEQHGIRHVSIAGHPEGHPVQNAAMLRNALMEKRQIMEAAGIEGSIFTQFAFASEPVLAWIGELRRLGIEIPIHVGIPGPASVRTLLKFAAVCGVSASTAVLKKYGLSITQLLSSAGPDSLVSEYATALSNADCGDVRLHFYPFGGLRKTVDWLQVCRMQAP</sequence>
<evidence type="ECO:0000256" key="6">
    <source>
        <dbReference type="ARBA" id="ARBA00023002"/>
    </source>
</evidence>
<dbReference type="GO" id="GO:0106312">
    <property type="term" value="F:methylenetetrahydrofolate reductase (NADH) activity"/>
    <property type="evidence" value="ECO:0007669"/>
    <property type="project" value="UniProtKB-EC"/>
</dbReference>
<gene>
    <name evidence="10" type="ORF">NGAL_HAMBI1145_15070</name>
</gene>
<keyword evidence="5 9" id="KW-0274">FAD</keyword>
<dbReference type="GO" id="GO:0035999">
    <property type="term" value="P:tetrahydrofolate interconversion"/>
    <property type="evidence" value="ECO:0007669"/>
    <property type="project" value="UniProtKB-UniPathway"/>
</dbReference>
<accession>A0A0T7FCM2</accession>
<dbReference type="GO" id="GO:0009086">
    <property type="term" value="P:methionine biosynthetic process"/>
    <property type="evidence" value="ECO:0007669"/>
    <property type="project" value="TreeGrafter"/>
</dbReference>
<evidence type="ECO:0000313" key="11">
    <source>
        <dbReference type="Proteomes" id="UP000046176"/>
    </source>
</evidence>
<dbReference type="Pfam" id="PF02219">
    <property type="entry name" value="MTHFR"/>
    <property type="match status" value="1"/>
</dbReference>
<dbReference type="InterPro" id="IPR003171">
    <property type="entry name" value="Mehydrof_redctse-like"/>
</dbReference>
<evidence type="ECO:0000256" key="4">
    <source>
        <dbReference type="ARBA" id="ARBA00022630"/>
    </source>
</evidence>
<dbReference type="GO" id="GO:0071949">
    <property type="term" value="F:FAD binding"/>
    <property type="evidence" value="ECO:0007669"/>
    <property type="project" value="TreeGrafter"/>
</dbReference>
<dbReference type="PANTHER" id="PTHR45754">
    <property type="entry name" value="METHYLENETETRAHYDROFOLATE REDUCTASE"/>
    <property type="match status" value="1"/>
</dbReference>
<dbReference type="UniPathway" id="UPA00193"/>
<evidence type="ECO:0000256" key="9">
    <source>
        <dbReference type="RuleBase" id="RU003862"/>
    </source>
</evidence>
<comment type="catalytic activity">
    <reaction evidence="8">
        <text>(6S)-5-methyl-5,6,7,8-tetrahydrofolate + NAD(+) = (6R)-5,10-methylene-5,6,7,8-tetrahydrofolate + NADH + H(+)</text>
        <dbReference type="Rhea" id="RHEA:19821"/>
        <dbReference type="ChEBI" id="CHEBI:15378"/>
        <dbReference type="ChEBI" id="CHEBI:15636"/>
        <dbReference type="ChEBI" id="CHEBI:18608"/>
        <dbReference type="ChEBI" id="CHEBI:57540"/>
        <dbReference type="ChEBI" id="CHEBI:57945"/>
        <dbReference type="EC" id="1.5.1.54"/>
    </reaction>
    <physiologicalReaction direction="right-to-left" evidence="8">
        <dbReference type="Rhea" id="RHEA:19823"/>
    </physiologicalReaction>
</comment>
<keyword evidence="6 9" id="KW-0560">Oxidoreductase</keyword>
<evidence type="ECO:0000256" key="2">
    <source>
        <dbReference type="ARBA" id="ARBA00004777"/>
    </source>
</evidence>
<protein>
    <recommendedName>
        <fullName evidence="9">Methylenetetrahydrofolate reductase</fullName>
    </recommendedName>
</protein>
<evidence type="ECO:0000256" key="3">
    <source>
        <dbReference type="ARBA" id="ARBA00006743"/>
    </source>
</evidence>
<dbReference type="AlphaFoldDB" id="A0A0T7FCM2"/>
<keyword evidence="4 9" id="KW-0285">Flavoprotein</keyword>
<dbReference type="InterPro" id="IPR029041">
    <property type="entry name" value="FAD-linked_oxidoreductase-like"/>
</dbReference>
<dbReference type="Gene3D" id="3.20.20.220">
    <property type="match status" value="1"/>
</dbReference>
<comment type="pathway">
    <text evidence="2 9">One-carbon metabolism; tetrahydrofolate interconversion.</text>
</comment>
<dbReference type="RefSeq" id="WP_245282727.1">
    <property type="nucleotide sequence ID" value="NZ_CCRH01000003.1"/>
</dbReference>